<feature type="region of interest" description="Disordered" evidence="1">
    <location>
        <begin position="1"/>
        <end position="58"/>
    </location>
</feature>
<dbReference type="RefSeq" id="WP_183988047.1">
    <property type="nucleotide sequence ID" value="NZ_JACHHG010000010.1"/>
</dbReference>
<feature type="compositionally biased region" description="Polar residues" evidence="1">
    <location>
        <begin position="42"/>
        <end position="51"/>
    </location>
</feature>
<feature type="compositionally biased region" description="Acidic residues" evidence="1">
    <location>
        <begin position="298"/>
        <end position="307"/>
    </location>
</feature>
<dbReference type="Proteomes" id="UP000569951">
    <property type="component" value="Unassembled WGS sequence"/>
</dbReference>
<organism evidence="3 4">
    <name type="scientific">Deinobacterium chartae</name>
    <dbReference type="NCBI Taxonomy" id="521158"/>
    <lineage>
        <taxon>Bacteria</taxon>
        <taxon>Thermotogati</taxon>
        <taxon>Deinococcota</taxon>
        <taxon>Deinococci</taxon>
        <taxon>Deinococcales</taxon>
        <taxon>Deinococcaceae</taxon>
        <taxon>Deinobacterium</taxon>
    </lineage>
</organism>
<feature type="domain" description="Organic solvent tolerance-like N-terminal" evidence="2">
    <location>
        <begin position="167"/>
        <end position="249"/>
    </location>
</feature>
<keyword evidence="4" id="KW-1185">Reference proteome</keyword>
<proteinExistence type="predicted"/>
<dbReference type="AlphaFoldDB" id="A0A841I604"/>
<feature type="region of interest" description="Disordered" evidence="1">
    <location>
        <begin position="287"/>
        <end position="307"/>
    </location>
</feature>
<comment type="caution">
    <text evidence="3">The sequence shown here is derived from an EMBL/GenBank/DDBJ whole genome shotgun (WGS) entry which is preliminary data.</text>
</comment>
<reference evidence="3 4" key="1">
    <citation type="submission" date="2020-08" db="EMBL/GenBank/DDBJ databases">
        <title>Genomic Encyclopedia of Type Strains, Phase IV (KMG-IV): sequencing the most valuable type-strain genomes for metagenomic binning, comparative biology and taxonomic classification.</title>
        <authorList>
            <person name="Goeker M."/>
        </authorList>
    </citation>
    <scope>NUCLEOTIDE SEQUENCE [LARGE SCALE GENOMIC DNA]</scope>
    <source>
        <strain evidence="3 4">DSM 21458</strain>
    </source>
</reference>
<name>A0A841I604_9DEIO</name>
<dbReference type="Gene3D" id="2.60.450.10">
    <property type="entry name" value="Lipopolysaccharide (LPS) transport protein A like domain"/>
    <property type="match status" value="1"/>
</dbReference>
<evidence type="ECO:0000313" key="4">
    <source>
        <dbReference type="Proteomes" id="UP000569951"/>
    </source>
</evidence>
<accession>A0A841I604</accession>
<dbReference type="InterPro" id="IPR005653">
    <property type="entry name" value="OstA-like_N"/>
</dbReference>
<sequence>MPQPAPQDPERPAPAEPEPQSPAPESPEDTPADPGGAEPTAPLTQPTITLERTNDAGEKKVIEIVKTGPDEAGIAAICSPLEGDPEGTPTRFVYFDTSPTQVRVTVDKNVITAPMAIAIKQPDGDGNLEMGEGTARYLEPEEVKEGATDPLERCEVFARLEKKQDIVKVVQGKTNLSGSYLTYSEDSGLAKIEGPITFAREQKDDRLNGTSDAIVVDVENERTTLTGNVTLKSKDRTSTAAEVEYDDTRNIAILRGTPENPARSQSGKDVLRAISIRYNLETNDVVASNPVGSTFQDGGEESDGASP</sequence>
<protein>
    <recommendedName>
        <fullName evidence="2">Organic solvent tolerance-like N-terminal domain-containing protein</fullName>
    </recommendedName>
</protein>
<evidence type="ECO:0000256" key="1">
    <source>
        <dbReference type="SAM" id="MobiDB-lite"/>
    </source>
</evidence>
<dbReference type="Pfam" id="PF03968">
    <property type="entry name" value="LptD_N"/>
    <property type="match status" value="1"/>
</dbReference>
<feature type="compositionally biased region" description="Polar residues" evidence="1">
    <location>
        <begin position="287"/>
        <end position="296"/>
    </location>
</feature>
<dbReference type="EMBL" id="JACHHG010000010">
    <property type="protein sequence ID" value="MBB6099295.1"/>
    <property type="molecule type" value="Genomic_DNA"/>
</dbReference>
<feature type="compositionally biased region" description="Pro residues" evidence="1">
    <location>
        <begin position="14"/>
        <end position="25"/>
    </location>
</feature>
<gene>
    <name evidence="3" type="ORF">HNR42_002733</name>
</gene>
<evidence type="ECO:0000259" key="2">
    <source>
        <dbReference type="Pfam" id="PF03968"/>
    </source>
</evidence>
<evidence type="ECO:0000313" key="3">
    <source>
        <dbReference type="EMBL" id="MBB6099295.1"/>
    </source>
</evidence>